<evidence type="ECO:0000313" key="4">
    <source>
        <dbReference type="EMBL" id="GMS83524.1"/>
    </source>
</evidence>
<gene>
    <name evidence="4" type="ORF">PENTCL1PPCAC_5699</name>
</gene>
<evidence type="ECO:0000256" key="1">
    <source>
        <dbReference type="ARBA" id="ARBA00023157"/>
    </source>
</evidence>
<dbReference type="CDD" id="cd00037">
    <property type="entry name" value="CLECT"/>
    <property type="match status" value="1"/>
</dbReference>
<protein>
    <recommendedName>
        <fullName evidence="3">C-type lectin domain-containing protein</fullName>
    </recommendedName>
</protein>
<keyword evidence="2" id="KW-0732">Signal</keyword>
<dbReference type="Proteomes" id="UP001432027">
    <property type="component" value="Unassembled WGS sequence"/>
</dbReference>
<comment type="caution">
    <text evidence="4">The sequence shown here is derived from an EMBL/GenBank/DDBJ whole genome shotgun (WGS) entry which is preliminary data.</text>
</comment>
<dbReference type="AlphaFoldDB" id="A0AAV5SKT1"/>
<dbReference type="SMART" id="SM00034">
    <property type="entry name" value="CLECT"/>
    <property type="match status" value="1"/>
</dbReference>
<feature type="domain" description="C-type lectin" evidence="3">
    <location>
        <begin position="368"/>
        <end position="477"/>
    </location>
</feature>
<dbReference type="PANTHER" id="PTHR22803">
    <property type="entry name" value="MANNOSE, PHOSPHOLIPASE, LECTIN RECEPTOR RELATED"/>
    <property type="match status" value="1"/>
</dbReference>
<dbReference type="InterPro" id="IPR016187">
    <property type="entry name" value="CTDL_fold"/>
</dbReference>
<dbReference type="InterPro" id="IPR001304">
    <property type="entry name" value="C-type_lectin-like"/>
</dbReference>
<dbReference type="InterPro" id="IPR050111">
    <property type="entry name" value="C-type_lectin/snaclec_domain"/>
</dbReference>
<proteinExistence type="predicted"/>
<feature type="non-terminal residue" evidence="4">
    <location>
        <position position="1"/>
    </location>
</feature>
<accession>A0AAV5SKT1</accession>
<dbReference type="InterPro" id="IPR016186">
    <property type="entry name" value="C-type_lectin-like/link_sf"/>
</dbReference>
<sequence length="481" mass="52779">YGLSDKRKGVTIPPPTIISITRMRVLSSLLILLLGAESQAFVYTCNEISNTLLPKNLSIPSKFACVALQDLLTPDTPWLSSVFVRDDASGKQYSLSSFSSLLPSPCVGGEGPWRLVTHSPSSIDCEYEITLLFSSVQTNLVVIQPHTYEKIRGPGADFTFVSPRGGINLNWHTEGEVTGYEEIAFFAGVGSGPEEDLYPIGSLVTKDLAEGRDTDMFDPVVTVKIPPGISVEIGYQTFADKALNVFGYPGYSVTVMSSGRATTFQEQNTMKVVQANYGRRASVHITASITFDPFNDHTLKLQAFCGDENCGERIVKQSTQIDWLLNAEKFRVNYVTGLEANQIGKNTDNIFITVVSSRERCNADFLQLGDHCYQLSESFSTFSDAEANCATKGGHLASIHNEDTNTFIQSLTSGTPIGVFIGLKKEEKEFKWTDGTSVDYASKYNLDASSGDCVIISSFTDSWNNVDCDFAFKYICEKDAN</sequence>
<dbReference type="PROSITE" id="PS50041">
    <property type="entry name" value="C_TYPE_LECTIN_2"/>
    <property type="match status" value="1"/>
</dbReference>
<dbReference type="InterPro" id="IPR018378">
    <property type="entry name" value="C-type_lectin_CS"/>
</dbReference>
<feature type="chain" id="PRO_5043753067" description="C-type lectin domain-containing protein" evidence="2">
    <location>
        <begin position="41"/>
        <end position="481"/>
    </location>
</feature>
<dbReference type="SUPFAM" id="SSF56436">
    <property type="entry name" value="C-type lectin-like"/>
    <property type="match status" value="1"/>
</dbReference>
<dbReference type="PROSITE" id="PS00615">
    <property type="entry name" value="C_TYPE_LECTIN_1"/>
    <property type="match status" value="1"/>
</dbReference>
<evidence type="ECO:0000313" key="5">
    <source>
        <dbReference type="Proteomes" id="UP001432027"/>
    </source>
</evidence>
<keyword evidence="1" id="KW-1015">Disulfide bond</keyword>
<dbReference type="Pfam" id="PF00059">
    <property type="entry name" value="Lectin_C"/>
    <property type="match status" value="1"/>
</dbReference>
<organism evidence="4 5">
    <name type="scientific">Pristionchus entomophagus</name>
    <dbReference type="NCBI Taxonomy" id="358040"/>
    <lineage>
        <taxon>Eukaryota</taxon>
        <taxon>Metazoa</taxon>
        <taxon>Ecdysozoa</taxon>
        <taxon>Nematoda</taxon>
        <taxon>Chromadorea</taxon>
        <taxon>Rhabditida</taxon>
        <taxon>Rhabditina</taxon>
        <taxon>Diplogasteromorpha</taxon>
        <taxon>Diplogasteroidea</taxon>
        <taxon>Neodiplogasteridae</taxon>
        <taxon>Pristionchus</taxon>
    </lineage>
</organism>
<dbReference type="EMBL" id="BTSX01000002">
    <property type="protein sequence ID" value="GMS83524.1"/>
    <property type="molecule type" value="Genomic_DNA"/>
</dbReference>
<keyword evidence="5" id="KW-1185">Reference proteome</keyword>
<feature type="signal peptide" evidence="2">
    <location>
        <begin position="1"/>
        <end position="40"/>
    </location>
</feature>
<evidence type="ECO:0000259" key="3">
    <source>
        <dbReference type="PROSITE" id="PS50041"/>
    </source>
</evidence>
<evidence type="ECO:0000256" key="2">
    <source>
        <dbReference type="SAM" id="SignalP"/>
    </source>
</evidence>
<reference evidence="4" key="1">
    <citation type="submission" date="2023-10" db="EMBL/GenBank/DDBJ databases">
        <title>Genome assembly of Pristionchus species.</title>
        <authorList>
            <person name="Yoshida K."/>
            <person name="Sommer R.J."/>
        </authorList>
    </citation>
    <scope>NUCLEOTIDE SEQUENCE</scope>
    <source>
        <strain evidence="4">RS0144</strain>
    </source>
</reference>
<name>A0AAV5SKT1_9BILA</name>
<dbReference type="Gene3D" id="3.10.100.10">
    <property type="entry name" value="Mannose-Binding Protein A, subunit A"/>
    <property type="match status" value="1"/>
</dbReference>